<dbReference type="GO" id="GO:0046872">
    <property type="term" value="F:metal ion binding"/>
    <property type="evidence" value="ECO:0007669"/>
    <property type="project" value="UniProtKB-KW"/>
</dbReference>
<evidence type="ECO:0000256" key="18">
    <source>
        <dbReference type="RuleBase" id="RU364087"/>
    </source>
</evidence>
<dbReference type="EMBL" id="JAGSPM010000001">
    <property type="protein sequence ID" value="MBR7745426.1"/>
    <property type="molecule type" value="Genomic_DNA"/>
</dbReference>
<evidence type="ECO:0000256" key="13">
    <source>
        <dbReference type="ARBA" id="ARBA00023211"/>
    </source>
</evidence>
<evidence type="ECO:0000256" key="7">
    <source>
        <dbReference type="ARBA" id="ARBA00022722"/>
    </source>
</evidence>
<keyword evidence="10 18" id="KW-0269">Exonuclease</keyword>
<feature type="binding site" evidence="16">
    <location>
        <position position="10"/>
    </location>
    <ligand>
        <name>substrate</name>
    </ligand>
</feature>
<dbReference type="GO" id="GO:0045004">
    <property type="term" value="P:DNA replication proofreading"/>
    <property type="evidence" value="ECO:0007669"/>
    <property type="project" value="TreeGrafter"/>
</dbReference>
<evidence type="ECO:0000256" key="15">
    <source>
        <dbReference type="PIRSR" id="PIRSR606309-1"/>
    </source>
</evidence>
<comment type="subunit">
    <text evidence="18">DNA polymerase III contains a core (composed of alpha, epsilon and theta chains) that associates with a tau subunit. This core dimerizes to form the POLIII' complex. PolIII' associates with the gamma complex (composed of gamma, delta, delta', psi and chi chains) and with the beta chain to form the complete DNA polymerase III complex.</text>
</comment>
<comment type="function">
    <text evidence="18">DNA polymerase III is a complex, multichain enzyme responsible for most of the replicative synthesis in bacteria. The epsilon subunit contain the editing function and is a proofreading 3'-5' exonuclease.</text>
</comment>
<dbReference type="InterPro" id="IPR012337">
    <property type="entry name" value="RNaseH-like_sf"/>
</dbReference>
<evidence type="ECO:0000313" key="20">
    <source>
        <dbReference type="EMBL" id="MBR7745426.1"/>
    </source>
</evidence>
<accession>A0A941DCB5</accession>
<evidence type="ECO:0000256" key="8">
    <source>
        <dbReference type="ARBA" id="ARBA00022723"/>
    </source>
</evidence>
<feature type="binding site" evidence="16">
    <location>
        <position position="58"/>
    </location>
    <ligand>
        <name>substrate</name>
    </ligand>
</feature>
<evidence type="ECO:0000256" key="14">
    <source>
        <dbReference type="ARBA" id="ARBA00049244"/>
    </source>
</evidence>
<evidence type="ECO:0000256" key="10">
    <source>
        <dbReference type="ARBA" id="ARBA00022839"/>
    </source>
</evidence>
<feature type="active site" description="Proton acceptor" evidence="15">
    <location>
        <position position="153"/>
    </location>
</feature>
<dbReference type="InterPro" id="IPR013520">
    <property type="entry name" value="Ribonucl_H"/>
</dbReference>
<evidence type="ECO:0000256" key="12">
    <source>
        <dbReference type="ARBA" id="ARBA00022932"/>
    </source>
</evidence>
<keyword evidence="8 17" id="KW-0479">Metal-binding</keyword>
<evidence type="ECO:0000259" key="19">
    <source>
        <dbReference type="SMART" id="SM00479"/>
    </source>
</evidence>
<dbReference type="GO" id="GO:0003887">
    <property type="term" value="F:DNA-directed DNA polymerase activity"/>
    <property type="evidence" value="ECO:0007669"/>
    <property type="project" value="UniProtKB-KW"/>
</dbReference>
<evidence type="ECO:0000256" key="11">
    <source>
        <dbReference type="ARBA" id="ARBA00022842"/>
    </source>
</evidence>
<dbReference type="Proteomes" id="UP000680158">
    <property type="component" value="Unassembled WGS sequence"/>
</dbReference>
<dbReference type="InterPro" id="IPR036397">
    <property type="entry name" value="RNaseH_sf"/>
</dbReference>
<dbReference type="RefSeq" id="WP_212682834.1">
    <property type="nucleotide sequence ID" value="NZ_JAGSPM010000001.1"/>
</dbReference>
<comment type="catalytic activity">
    <reaction evidence="14 18">
        <text>DNA(n) + a 2'-deoxyribonucleoside 5'-triphosphate = DNA(n+1) + diphosphate</text>
        <dbReference type="Rhea" id="RHEA:22508"/>
        <dbReference type="Rhea" id="RHEA-COMP:17339"/>
        <dbReference type="Rhea" id="RHEA-COMP:17340"/>
        <dbReference type="ChEBI" id="CHEBI:33019"/>
        <dbReference type="ChEBI" id="CHEBI:61560"/>
        <dbReference type="ChEBI" id="CHEBI:173112"/>
        <dbReference type="EC" id="2.7.7.7"/>
    </reaction>
</comment>
<dbReference type="SMART" id="SM00479">
    <property type="entry name" value="EXOIII"/>
    <property type="match status" value="1"/>
</dbReference>
<dbReference type="NCBIfam" id="TIGR00573">
    <property type="entry name" value="dnaq"/>
    <property type="match status" value="1"/>
</dbReference>
<feature type="domain" description="Exonuclease" evidence="19">
    <location>
        <begin position="3"/>
        <end position="175"/>
    </location>
</feature>
<keyword evidence="5 18" id="KW-0548">Nucleotidyltransferase</keyword>
<comment type="cofactor">
    <cofactor evidence="17">
        <name>Mg(2+)</name>
        <dbReference type="ChEBI" id="CHEBI:18420"/>
    </cofactor>
    <cofactor evidence="17">
        <name>Mn(2+)</name>
        <dbReference type="ChEBI" id="CHEBI:29035"/>
    </cofactor>
    <text evidence="17">Binds 2 divalent metal cations. Magnesium or manganese.</text>
</comment>
<dbReference type="InterPro" id="IPR006054">
    <property type="entry name" value="DnaQ"/>
</dbReference>
<comment type="cofactor">
    <cofactor evidence="1 18">
        <name>Mn(2+)</name>
        <dbReference type="ChEBI" id="CHEBI:29035"/>
    </cofactor>
</comment>
<dbReference type="SUPFAM" id="SSF53098">
    <property type="entry name" value="Ribonuclease H-like"/>
    <property type="match status" value="1"/>
</dbReference>
<evidence type="ECO:0000256" key="5">
    <source>
        <dbReference type="ARBA" id="ARBA00022695"/>
    </source>
</evidence>
<evidence type="ECO:0000313" key="21">
    <source>
        <dbReference type="Proteomes" id="UP000680158"/>
    </source>
</evidence>
<dbReference type="InterPro" id="IPR006309">
    <property type="entry name" value="DnaQ_proteo"/>
</dbReference>
<evidence type="ECO:0000256" key="16">
    <source>
        <dbReference type="PIRSR" id="PIRSR606309-2"/>
    </source>
</evidence>
<keyword evidence="11 17" id="KW-0460">Magnesium</keyword>
<name>A0A941DCB5_9BURK</name>
<dbReference type="PANTHER" id="PTHR30231:SF41">
    <property type="entry name" value="DNA POLYMERASE III SUBUNIT EPSILON"/>
    <property type="match status" value="1"/>
</dbReference>
<dbReference type="Gene3D" id="3.30.420.10">
    <property type="entry name" value="Ribonuclease H-like superfamily/Ribonuclease H"/>
    <property type="match status" value="1"/>
</dbReference>
<keyword evidence="4 18" id="KW-0808">Transferase</keyword>
<evidence type="ECO:0000256" key="17">
    <source>
        <dbReference type="PIRSR" id="PIRSR606309-3"/>
    </source>
</evidence>
<feature type="binding site" evidence="16">
    <location>
        <position position="158"/>
    </location>
    <ligand>
        <name>substrate</name>
    </ligand>
</feature>
<evidence type="ECO:0000256" key="6">
    <source>
        <dbReference type="ARBA" id="ARBA00022705"/>
    </source>
</evidence>
<dbReference type="NCBIfam" id="NF004316">
    <property type="entry name" value="PRK05711.1"/>
    <property type="match status" value="1"/>
</dbReference>
<keyword evidence="7 18" id="KW-0540">Nuclease</keyword>
<keyword evidence="21" id="KW-1185">Reference proteome</keyword>
<feature type="binding site" evidence="17">
    <location>
        <position position="8"/>
    </location>
    <ligand>
        <name>a divalent metal cation</name>
        <dbReference type="ChEBI" id="CHEBI:60240"/>
        <label>1</label>
        <note>catalytic</note>
    </ligand>
</feature>
<evidence type="ECO:0000256" key="1">
    <source>
        <dbReference type="ARBA" id="ARBA00001936"/>
    </source>
</evidence>
<feature type="binding site" evidence="17">
    <location>
        <position position="158"/>
    </location>
    <ligand>
        <name>a divalent metal cation</name>
        <dbReference type="ChEBI" id="CHEBI:60240"/>
        <label>1</label>
        <note>catalytic</note>
    </ligand>
</feature>
<evidence type="ECO:0000256" key="9">
    <source>
        <dbReference type="ARBA" id="ARBA00022801"/>
    </source>
</evidence>
<gene>
    <name evidence="18 20" type="primary">dnaQ</name>
    <name evidence="20" type="ORF">KDM92_02420</name>
</gene>
<reference evidence="20 21" key="1">
    <citation type="submission" date="2021-04" db="EMBL/GenBank/DDBJ databases">
        <title>novel species isolated from subtropical streams in China.</title>
        <authorList>
            <person name="Lu H."/>
        </authorList>
    </citation>
    <scope>NUCLEOTIDE SEQUENCE [LARGE SCALE GENOMIC DNA]</scope>
    <source>
        <strain evidence="20 21">BYS107W</strain>
    </source>
</reference>
<feature type="binding site" evidence="16">
    <location>
        <position position="8"/>
    </location>
    <ligand>
        <name>substrate</name>
    </ligand>
</feature>
<keyword evidence="12 18" id="KW-0239">DNA-directed DNA polymerase</keyword>
<protein>
    <recommendedName>
        <fullName evidence="3 18">DNA polymerase III subunit epsilon</fullName>
        <ecNumber evidence="2 18">2.7.7.7</ecNumber>
    </recommendedName>
</protein>
<keyword evidence="9 18" id="KW-0378">Hydrolase</keyword>
<dbReference type="GO" id="GO:0008408">
    <property type="term" value="F:3'-5' exonuclease activity"/>
    <property type="evidence" value="ECO:0007669"/>
    <property type="project" value="TreeGrafter"/>
</dbReference>
<sequence>MTRQIVLDTETTGLNPRLGNRIIEIGCVELVNRKLTGNNFHYYINPERDSEEGALAVHGLSTEFLSDKPKFAQIVDEFIAFVQGAELVIHNAPFDMSFLNSEFERLGLSKLEDYVDGVVDTLVQAKELHPGKRNSLDALCDRYEISNSHRKLHGALLDAELLADVFLAMSRGQNSFSIEVEEENEVVVVETVELSEQDYAVKVFYADANELNSHVDLLNDLAKASQGNCIWQNEAAAENKK</sequence>
<dbReference type="PANTHER" id="PTHR30231">
    <property type="entry name" value="DNA POLYMERASE III SUBUNIT EPSILON"/>
    <property type="match status" value="1"/>
</dbReference>
<organism evidence="20 21">
    <name type="scientific">Undibacterium baiyunense</name>
    <dbReference type="NCBI Taxonomy" id="2828731"/>
    <lineage>
        <taxon>Bacteria</taxon>
        <taxon>Pseudomonadati</taxon>
        <taxon>Pseudomonadota</taxon>
        <taxon>Betaproteobacteria</taxon>
        <taxon>Burkholderiales</taxon>
        <taxon>Oxalobacteraceae</taxon>
        <taxon>Undibacterium</taxon>
    </lineage>
</organism>
<evidence type="ECO:0000256" key="2">
    <source>
        <dbReference type="ARBA" id="ARBA00012417"/>
    </source>
</evidence>
<dbReference type="NCBIfam" id="TIGR01406">
    <property type="entry name" value="dnaQ_proteo"/>
    <property type="match status" value="1"/>
</dbReference>
<evidence type="ECO:0000256" key="3">
    <source>
        <dbReference type="ARBA" id="ARBA00020352"/>
    </source>
</evidence>
<dbReference type="CDD" id="cd06131">
    <property type="entry name" value="DNA_pol_III_epsilon_Ecoli_like"/>
    <property type="match status" value="1"/>
</dbReference>
<evidence type="ECO:0000256" key="4">
    <source>
        <dbReference type="ARBA" id="ARBA00022679"/>
    </source>
</evidence>
<dbReference type="GO" id="GO:0005829">
    <property type="term" value="C:cytosol"/>
    <property type="evidence" value="ECO:0007669"/>
    <property type="project" value="TreeGrafter"/>
</dbReference>
<dbReference type="AlphaFoldDB" id="A0A941DCB5"/>
<keyword evidence="13 17" id="KW-0464">Manganese</keyword>
<keyword evidence="6 18" id="KW-0235">DNA replication</keyword>
<dbReference type="Pfam" id="PF00929">
    <property type="entry name" value="RNase_T"/>
    <property type="match status" value="1"/>
</dbReference>
<feature type="binding site" evidence="17">
    <location>
        <position position="10"/>
    </location>
    <ligand>
        <name>a divalent metal cation</name>
        <dbReference type="ChEBI" id="CHEBI:60240"/>
        <label>1</label>
        <note>catalytic</note>
    </ligand>
</feature>
<proteinExistence type="predicted"/>
<dbReference type="FunFam" id="3.30.420.10:FF:000012">
    <property type="entry name" value="DNA polymerase III subunit epsilon"/>
    <property type="match status" value="1"/>
</dbReference>
<dbReference type="GO" id="GO:0003677">
    <property type="term" value="F:DNA binding"/>
    <property type="evidence" value="ECO:0007669"/>
    <property type="project" value="InterPro"/>
</dbReference>
<comment type="caution">
    <text evidence="20">The sequence shown here is derived from an EMBL/GenBank/DDBJ whole genome shotgun (WGS) entry which is preliminary data.</text>
</comment>
<dbReference type="EC" id="2.7.7.7" evidence="2 18"/>